<comment type="caution">
    <text evidence="1">The sequence shown here is derived from an EMBL/GenBank/DDBJ whole genome shotgun (WGS) entry which is preliminary data.</text>
</comment>
<keyword evidence="2" id="KW-1185">Reference proteome</keyword>
<protein>
    <recommendedName>
        <fullName evidence="3">XkdX family protein</fullName>
    </recommendedName>
</protein>
<evidence type="ECO:0008006" key="3">
    <source>
        <dbReference type="Google" id="ProtNLM"/>
    </source>
</evidence>
<gene>
    <name evidence="1" type="ORF">ACFP1C_13335</name>
</gene>
<name>A0ABW1TKG2_9LACO</name>
<dbReference type="EMBL" id="JBHSSI010000090">
    <property type="protein sequence ID" value="MFC6261909.1"/>
    <property type="molecule type" value="Genomic_DNA"/>
</dbReference>
<dbReference type="Proteomes" id="UP001596283">
    <property type="component" value="Unassembled WGS sequence"/>
</dbReference>
<evidence type="ECO:0000313" key="1">
    <source>
        <dbReference type="EMBL" id="MFC6261909.1"/>
    </source>
</evidence>
<reference evidence="2" key="1">
    <citation type="journal article" date="2019" name="Int. J. Syst. Evol. Microbiol.">
        <title>The Global Catalogue of Microorganisms (GCM) 10K type strain sequencing project: providing services to taxonomists for standard genome sequencing and annotation.</title>
        <authorList>
            <consortium name="The Broad Institute Genomics Platform"/>
            <consortium name="The Broad Institute Genome Sequencing Center for Infectious Disease"/>
            <person name="Wu L."/>
            <person name="Ma J."/>
        </authorList>
    </citation>
    <scope>NUCLEOTIDE SEQUENCE [LARGE SCALE GENOMIC DNA]</scope>
    <source>
        <strain evidence="2">CCM 8908</strain>
    </source>
</reference>
<organism evidence="1 2">
    <name type="scientific">Levilactobacillus fujinensis</name>
    <dbReference type="NCBI Taxonomy" id="2486024"/>
    <lineage>
        <taxon>Bacteria</taxon>
        <taxon>Bacillati</taxon>
        <taxon>Bacillota</taxon>
        <taxon>Bacilli</taxon>
        <taxon>Lactobacillales</taxon>
        <taxon>Lactobacillaceae</taxon>
        <taxon>Levilactobacillus</taxon>
    </lineage>
</organism>
<sequence>MNYTLIKMFYSWGKLTPAIGWYRENNFIDDKQYQTITGTAYQAPATDAEK</sequence>
<dbReference type="RefSeq" id="WP_164510499.1">
    <property type="nucleotide sequence ID" value="NZ_JBHSSI010000090.1"/>
</dbReference>
<proteinExistence type="predicted"/>
<evidence type="ECO:0000313" key="2">
    <source>
        <dbReference type="Proteomes" id="UP001596283"/>
    </source>
</evidence>
<accession>A0ABW1TKG2</accession>